<protein>
    <recommendedName>
        <fullName evidence="3 12">Preprotein translocase subunit SecG</fullName>
    </recommendedName>
    <alternativeName>
        <fullName evidence="11 12">Protein transport protein Sec61 subunit beta homolog</fullName>
    </alternativeName>
</protein>
<comment type="function">
    <text evidence="12">Involved in protein export. The function of the beta subunit is unknown, but it may be involved in stabilization of the trimeric complex.</text>
</comment>
<name>A0A832ZV46_CALS0</name>
<comment type="caution">
    <text evidence="14">The sequence shown here is derived from an EMBL/GenBank/DDBJ whole genome shotgun (WGS) entry which is preliminary data.</text>
</comment>
<gene>
    <name evidence="12" type="primary">secG</name>
    <name evidence="14" type="ORF">EYH45_00150</name>
</gene>
<dbReference type="HAMAP" id="MF_00751">
    <property type="entry name" value="SecG"/>
    <property type="match status" value="1"/>
</dbReference>
<keyword evidence="4 12" id="KW-0813">Transport</keyword>
<feature type="transmembrane region" description="Helical" evidence="13">
    <location>
        <begin position="35"/>
        <end position="54"/>
    </location>
</feature>
<feature type="topological domain" description="Cytoplasmic" evidence="12">
    <location>
        <begin position="1"/>
        <end position="32"/>
    </location>
</feature>
<dbReference type="InterPro" id="IPR016482">
    <property type="entry name" value="SecG/Sec61-beta/Sbh"/>
</dbReference>
<keyword evidence="10 12" id="KW-0472">Membrane</keyword>
<sequence length="56" mass="6116">MSSRRRRDAPLPASAAGLLRFFEDESRGIKIRPEFVVIAGAALIAIVTILRIIAPI</sequence>
<keyword evidence="7 12" id="KW-0653">Protein transport</keyword>
<organism evidence="14 15">
    <name type="scientific">Caldiarchaeum subterraneum</name>
    <dbReference type="NCBI Taxonomy" id="311458"/>
    <lineage>
        <taxon>Archaea</taxon>
        <taxon>Nitrososphaerota</taxon>
        <taxon>Candidatus Caldarchaeales</taxon>
        <taxon>Candidatus Caldarchaeaceae</taxon>
        <taxon>Candidatus Caldarchaeum</taxon>
    </lineage>
</organism>
<dbReference type="InterPro" id="IPR023531">
    <property type="entry name" value="Preprot_translocase_SecG"/>
</dbReference>
<keyword evidence="5 12" id="KW-1003">Cell membrane</keyword>
<evidence type="ECO:0000256" key="8">
    <source>
        <dbReference type="ARBA" id="ARBA00022989"/>
    </source>
</evidence>
<evidence type="ECO:0000256" key="11">
    <source>
        <dbReference type="ARBA" id="ARBA00031868"/>
    </source>
</evidence>
<comment type="subunit">
    <text evidence="12">Component of the protein translocase complex. Heterotrimer consisting of alpha (SecY), beta (SecG) and gamma (SecE) subunits. Can form oligomers of the heterotrimer.</text>
</comment>
<evidence type="ECO:0000256" key="4">
    <source>
        <dbReference type="ARBA" id="ARBA00022448"/>
    </source>
</evidence>
<dbReference type="GO" id="GO:0015031">
    <property type="term" value="P:protein transport"/>
    <property type="evidence" value="ECO:0007669"/>
    <property type="project" value="UniProtKB-UniRule"/>
</dbReference>
<dbReference type="Pfam" id="PF03911">
    <property type="entry name" value="Sec61_beta"/>
    <property type="match status" value="1"/>
</dbReference>
<evidence type="ECO:0000313" key="14">
    <source>
        <dbReference type="EMBL" id="HIQ28956.1"/>
    </source>
</evidence>
<evidence type="ECO:0000256" key="1">
    <source>
        <dbReference type="ARBA" id="ARBA00004162"/>
    </source>
</evidence>
<keyword evidence="9 12" id="KW-0811">Translocation</keyword>
<comment type="subcellular location">
    <subcellularLocation>
        <location evidence="1 12">Cell membrane</location>
        <topology evidence="1 12">Single-pass membrane protein</topology>
    </subcellularLocation>
</comment>
<dbReference type="NCBIfam" id="NF002318">
    <property type="entry name" value="PRK01253.1"/>
    <property type="match status" value="1"/>
</dbReference>
<dbReference type="GO" id="GO:0005886">
    <property type="term" value="C:plasma membrane"/>
    <property type="evidence" value="ECO:0007669"/>
    <property type="project" value="UniProtKB-SubCell"/>
</dbReference>
<accession>A0A832ZV46</accession>
<dbReference type="AlphaFoldDB" id="A0A832ZV46"/>
<evidence type="ECO:0000256" key="12">
    <source>
        <dbReference type="HAMAP-Rule" id="MF_00751"/>
    </source>
</evidence>
<keyword evidence="6 12" id="KW-0812">Transmembrane</keyword>
<evidence type="ECO:0000256" key="7">
    <source>
        <dbReference type="ARBA" id="ARBA00022927"/>
    </source>
</evidence>
<proteinExistence type="inferred from homology"/>
<evidence type="ECO:0000256" key="13">
    <source>
        <dbReference type="SAM" id="Phobius"/>
    </source>
</evidence>
<evidence type="ECO:0000256" key="5">
    <source>
        <dbReference type="ARBA" id="ARBA00022475"/>
    </source>
</evidence>
<evidence type="ECO:0000256" key="9">
    <source>
        <dbReference type="ARBA" id="ARBA00023010"/>
    </source>
</evidence>
<dbReference type="EMBL" id="DQVM01000003">
    <property type="protein sequence ID" value="HIQ28956.1"/>
    <property type="molecule type" value="Genomic_DNA"/>
</dbReference>
<evidence type="ECO:0000256" key="10">
    <source>
        <dbReference type="ARBA" id="ARBA00023136"/>
    </source>
</evidence>
<evidence type="ECO:0000256" key="2">
    <source>
        <dbReference type="ARBA" id="ARBA00006103"/>
    </source>
</evidence>
<evidence type="ECO:0000256" key="3">
    <source>
        <dbReference type="ARBA" id="ARBA00014522"/>
    </source>
</evidence>
<reference evidence="14" key="1">
    <citation type="journal article" date="2020" name="ISME J.">
        <title>Gammaproteobacteria mediating utilization of methyl-, sulfur- and petroleum organic compounds in deep ocean hydrothermal plumes.</title>
        <authorList>
            <person name="Zhou Z."/>
            <person name="Liu Y."/>
            <person name="Pan J."/>
            <person name="Cron B.R."/>
            <person name="Toner B.M."/>
            <person name="Anantharaman K."/>
            <person name="Breier J.A."/>
            <person name="Dick G.J."/>
            <person name="Li M."/>
        </authorList>
    </citation>
    <scope>NUCLEOTIDE SEQUENCE</scope>
    <source>
        <strain evidence="14">SZUA-1515</strain>
    </source>
</reference>
<comment type="similarity">
    <text evidence="2 12">Belongs to the SEC61-beta family.</text>
</comment>
<evidence type="ECO:0000313" key="15">
    <source>
        <dbReference type="Proteomes" id="UP000608579"/>
    </source>
</evidence>
<evidence type="ECO:0000256" key="6">
    <source>
        <dbReference type="ARBA" id="ARBA00022692"/>
    </source>
</evidence>
<dbReference type="Proteomes" id="UP000608579">
    <property type="component" value="Unassembled WGS sequence"/>
</dbReference>
<keyword evidence="8 12" id="KW-1133">Transmembrane helix</keyword>